<dbReference type="PANTHER" id="PTHR45955">
    <property type="entry name" value="PHOSPHOACETYLGLUCOSAMINE MUTASE"/>
    <property type="match status" value="1"/>
</dbReference>
<gene>
    <name evidence="3" type="ORF">PFISCL1PPCAC_683</name>
</gene>
<dbReference type="AlphaFoldDB" id="A0AAV5UQI4"/>
<dbReference type="InterPro" id="IPR005844">
    <property type="entry name" value="A-D-PHexomutase_a/b/a-I"/>
</dbReference>
<dbReference type="EMBL" id="BTSY01000001">
    <property type="protein sequence ID" value="GMT09386.1"/>
    <property type="molecule type" value="Genomic_DNA"/>
</dbReference>
<feature type="non-terminal residue" evidence="3">
    <location>
        <position position="1"/>
    </location>
</feature>
<dbReference type="GO" id="GO:0006048">
    <property type="term" value="P:UDP-N-acetylglucosamine biosynthetic process"/>
    <property type="evidence" value="ECO:0007669"/>
    <property type="project" value="TreeGrafter"/>
</dbReference>
<organism evidence="3 4">
    <name type="scientific">Pristionchus fissidentatus</name>
    <dbReference type="NCBI Taxonomy" id="1538716"/>
    <lineage>
        <taxon>Eukaryota</taxon>
        <taxon>Metazoa</taxon>
        <taxon>Ecdysozoa</taxon>
        <taxon>Nematoda</taxon>
        <taxon>Chromadorea</taxon>
        <taxon>Rhabditida</taxon>
        <taxon>Rhabditina</taxon>
        <taxon>Diplogasteromorpha</taxon>
        <taxon>Diplogasteroidea</taxon>
        <taxon>Neodiplogasteridae</taxon>
        <taxon>Pristionchus</taxon>
    </lineage>
</organism>
<evidence type="ECO:0000313" key="3">
    <source>
        <dbReference type="EMBL" id="GMT09386.1"/>
    </source>
</evidence>
<sequence>ICAGHRGIRPIGDEVRFSYGTAGCRDHAGRLPFVVFRMGDLAALRARAVEKAIEVMLTASHNPEEDNGVKIVDQGRIAGWRIGVTTVSQNYALVNATDD</sequence>
<feature type="non-terminal residue" evidence="3">
    <location>
        <position position="99"/>
    </location>
</feature>
<dbReference type="GO" id="GO:0004610">
    <property type="term" value="F:phosphoacetylglucosamine mutase activity"/>
    <property type="evidence" value="ECO:0007669"/>
    <property type="project" value="TreeGrafter"/>
</dbReference>
<evidence type="ECO:0000313" key="4">
    <source>
        <dbReference type="Proteomes" id="UP001432322"/>
    </source>
</evidence>
<dbReference type="GO" id="GO:0005975">
    <property type="term" value="P:carbohydrate metabolic process"/>
    <property type="evidence" value="ECO:0007669"/>
    <property type="project" value="InterPro"/>
</dbReference>
<comment type="similarity">
    <text evidence="1">Belongs to the phosphohexose mutase family.</text>
</comment>
<proteinExistence type="inferred from homology"/>
<dbReference type="SUPFAM" id="SSF53738">
    <property type="entry name" value="Phosphoglucomutase, first 3 domains"/>
    <property type="match status" value="1"/>
</dbReference>
<feature type="domain" description="Alpha-D-phosphohexomutase alpha/beta/alpha" evidence="2">
    <location>
        <begin position="47"/>
        <end position="74"/>
    </location>
</feature>
<evidence type="ECO:0000259" key="2">
    <source>
        <dbReference type="Pfam" id="PF02878"/>
    </source>
</evidence>
<name>A0AAV5UQI4_9BILA</name>
<keyword evidence="4" id="KW-1185">Reference proteome</keyword>
<protein>
    <recommendedName>
        <fullName evidence="2">Alpha-D-phosphohexomutase alpha/beta/alpha domain-containing protein</fullName>
    </recommendedName>
</protein>
<dbReference type="InterPro" id="IPR016055">
    <property type="entry name" value="A-D-PHexomutase_a/b/a-I/II/III"/>
</dbReference>
<comment type="caution">
    <text evidence="3">The sequence shown here is derived from an EMBL/GenBank/DDBJ whole genome shotgun (WGS) entry which is preliminary data.</text>
</comment>
<reference evidence="3" key="1">
    <citation type="submission" date="2023-10" db="EMBL/GenBank/DDBJ databases">
        <title>Genome assembly of Pristionchus species.</title>
        <authorList>
            <person name="Yoshida K."/>
            <person name="Sommer R.J."/>
        </authorList>
    </citation>
    <scope>NUCLEOTIDE SEQUENCE</scope>
    <source>
        <strain evidence="3">RS5133</strain>
    </source>
</reference>
<dbReference type="Gene3D" id="3.40.120.10">
    <property type="entry name" value="Alpha-D-Glucose-1,6-Bisphosphate, subunit A, domain 3"/>
    <property type="match status" value="1"/>
</dbReference>
<accession>A0AAV5UQI4</accession>
<evidence type="ECO:0000256" key="1">
    <source>
        <dbReference type="ARBA" id="ARBA00010231"/>
    </source>
</evidence>
<dbReference type="Proteomes" id="UP001432322">
    <property type="component" value="Unassembled WGS sequence"/>
</dbReference>
<dbReference type="Pfam" id="PF02878">
    <property type="entry name" value="PGM_PMM_I"/>
    <property type="match status" value="1"/>
</dbReference>
<dbReference type="PANTHER" id="PTHR45955:SF1">
    <property type="entry name" value="PHOSPHOACETYLGLUCOSAMINE MUTASE"/>
    <property type="match status" value="1"/>
</dbReference>